<dbReference type="EMBL" id="CP098805">
    <property type="protein sequence ID" value="USJ30454.1"/>
    <property type="molecule type" value="Genomic_DNA"/>
</dbReference>
<evidence type="ECO:0000313" key="1">
    <source>
        <dbReference type="EMBL" id="USJ30454.1"/>
    </source>
</evidence>
<dbReference type="Proteomes" id="UP001055420">
    <property type="component" value="Chromosome"/>
</dbReference>
<dbReference type="RefSeq" id="WP_235166313.1">
    <property type="nucleotide sequence ID" value="NZ_CP098805.1"/>
</dbReference>
<organism evidence="1 2">
    <name type="scientific">Dyadobacter chenhuakuii</name>
    <dbReference type="NCBI Taxonomy" id="2909339"/>
    <lineage>
        <taxon>Bacteria</taxon>
        <taxon>Pseudomonadati</taxon>
        <taxon>Bacteroidota</taxon>
        <taxon>Cytophagia</taxon>
        <taxon>Cytophagales</taxon>
        <taxon>Spirosomataceae</taxon>
        <taxon>Dyadobacter</taxon>
    </lineage>
</organism>
<evidence type="ECO:0000313" key="2">
    <source>
        <dbReference type="Proteomes" id="UP001055420"/>
    </source>
</evidence>
<accession>A0ABY4XJ28</accession>
<gene>
    <name evidence="1" type="ORF">NFI80_21660</name>
</gene>
<sequence length="49" mass="5752">MESKIKTVRSIAKNEKERAAIDAFSQRKLEQAKKSLDKMDFSVFFDKKE</sequence>
<proteinExistence type="predicted"/>
<protein>
    <submittedName>
        <fullName evidence="1">Uncharacterized protein</fullName>
    </submittedName>
</protein>
<reference evidence="1" key="1">
    <citation type="submission" date="2022-06" db="EMBL/GenBank/DDBJ databases">
        <title>Novel species in genus Dyadobacter.</title>
        <authorList>
            <person name="Ma C."/>
        </authorList>
    </citation>
    <scope>NUCLEOTIDE SEQUENCE</scope>
    <source>
        <strain evidence="1">CY22</strain>
    </source>
</reference>
<name>A0ABY4XJ28_9BACT</name>
<keyword evidence="2" id="KW-1185">Reference proteome</keyword>